<feature type="region of interest" description="Disordered" evidence="1">
    <location>
        <begin position="810"/>
        <end position="838"/>
    </location>
</feature>
<dbReference type="InterPro" id="IPR016035">
    <property type="entry name" value="Acyl_Trfase/lysoPLipase"/>
</dbReference>
<dbReference type="PANTHER" id="PTHR12406">
    <property type="entry name" value="CALCIUM-INDEPENDENT PHOSPHOLIPASE A2 IPLA2 -RELATED"/>
    <property type="match status" value="1"/>
</dbReference>
<dbReference type="GO" id="GO:0005811">
    <property type="term" value="C:lipid droplet"/>
    <property type="evidence" value="ECO:0007669"/>
    <property type="project" value="TreeGrafter"/>
</dbReference>
<evidence type="ECO:0000313" key="2">
    <source>
        <dbReference type="EMBL" id="KAK1738460.1"/>
    </source>
</evidence>
<reference evidence="2" key="1">
    <citation type="submission" date="2023-06" db="EMBL/GenBank/DDBJ databases">
        <title>Survivors Of The Sea: Transcriptome response of Skeletonema marinoi to long-term dormancy.</title>
        <authorList>
            <person name="Pinder M.I.M."/>
            <person name="Kourtchenko O."/>
            <person name="Robertson E.K."/>
            <person name="Larsson T."/>
            <person name="Maumus F."/>
            <person name="Osuna-Cruz C.M."/>
            <person name="Vancaester E."/>
            <person name="Stenow R."/>
            <person name="Vandepoele K."/>
            <person name="Ploug H."/>
            <person name="Bruchert V."/>
            <person name="Godhe A."/>
            <person name="Topel M."/>
        </authorList>
    </citation>
    <scope>NUCLEOTIDE SEQUENCE</scope>
    <source>
        <strain evidence="2">R05AC</strain>
    </source>
</reference>
<feature type="region of interest" description="Disordered" evidence="1">
    <location>
        <begin position="175"/>
        <end position="239"/>
    </location>
</feature>
<protein>
    <submittedName>
        <fullName evidence="2">Patatin-like phospholipase domain-containing protein</fullName>
    </submittedName>
</protein>
<evidence type="ECO:0000313" key="3">
    <source>
        <dbReference type="Proteomes" id="UP001224775"/>
    </source>
</evidence>
<dbReference type="InterPro" id="IPR011990">
    <property type="entry name" value="TPR-like_helical_dom_sf"/>
</dbReference>
<dbReference type="Gene3D" id="1.25.40.10">
    <property type="entry name" value="Tetratricopeptide repeat domain"/>
    <property type="match status" value="1"/>
</dbReference>
<feature type="compositionally biased region" description="Low complexity" evidence="1">
    <location>
        <begin position="29"/>
        <end position="38"/>
    </location>
</feature>
<dbReference type="GO" id="GO:0004806">
    <property type="term" value="F:triacylglycerol lipase activity"/>
    <property type="evidence" value="ECO:0007669"/>
    <property type="project" value="TreeGrafter"/>
</dbReference>
<accession>A0AAD8Y3J1</accession>
<dbReference type="GO" id="GO:0005737">
    <property type="term" value="C:cytoplasm"/>
    <property type="evidence" value="ECO:0007669"/>
    <property type="project" value="TreeGrafter"/>
</dbReference>
<dbReference type="EMBL" id="JATAAI010000021">
    <property type="protein sequence ID" value="KAK1738460.1"/>
    <property type="molecule type" value="Genomic_DNA"/>
</dbReference>
<dbReference type="GO" id="GO:0016020">
    <property type="term" value="C:membrane"/>
    <property type="evidence" value="ECO:0007669"/>
    <property type="project" value="TreeGrafter"/>
</dbReference>
<dbReference type="PANTHER" id="PTHR12406:SF7">
    <property type="entry name" value="PATATIN-LIKE PHOSPHOLIPASE DOMAIN-CONTAINING PROTEIN 4"/>
    <property type="match status" value="1"/>
</dbReference>
<dbReference type="SUPFAM" id="SSF52151">
    <property type="entry name" value="FabD/lysophospholipase-like"/>
    <property type="match status" value="1"/>
</dbReference>
<keyword evidence="3" id="KW-1185">Reference proteome</keyword>
<dbReference type="InterPro" id="IPR033562">
    <property type="entry name" value="PLPL"/>
</dbReference>
<dbReference type="AlphaFoldDB" id="A0AAD8Y3J1"/>
<comment type="caution">
    <text evidence="2">The sequence shown here is derived from an EMBL/GenBank/DDBJ whole genome shotgun (WGS) entry which is preliminary data.</text>
</comment>
<dbReference type="Proteomes" id="UP001224775">
    <property type="component" value="Unassembled WGS sequence"/>
</dbReference>
<sequence length="962" mass="103767">MAATGPNNSPQTTKDSTSTATELAKEPITTAAAATTTTNADEEEVTQQDDTTNIMNTTSSNATTTITTATTTRGTQPNYFSTKSSKAYTLAYKLLNSDNFQDALSTLETALQFTVQILRADNKTTSIAAAVAAGHKEDESEEEDDDIELHESLAPLYYLYGSTLLYSVEESDVMMASSSAQPQGDTGGDNDASPPDLLVDNEDDEEGFEMMSKNSTTASGDYDEEDQAQEPPNSSDPTEDLQIAWENLETARSIVTKLVESFHPLGDIVGGGKSEYTPTTTTYTTPTEQADLLLDLAQIHTRLGDLQRGNNSVANTSDCISDYTTALKLRTKVLGRYHKKVADSQYSLAGVYAEAPTKSGEEVEDAVERFVSQLGGSGGGGDGGGCGMQMTESEKMEYRERSLEHFVECAVSFSGMLACMCGEDADSLTDLTTNKSAASATASSASTNEGGGIHSTMISTLRSRVSNLTPPTKSPEKESFEDIKEMLDEIQEAVDTAEDSEEGLRTLGVMKANEIRKHEAKVNGEQDGEMEGEEVDGGDVHSNNTLTYDTTYFDGLAAVAVDKLLNVEVTSSTAAASGTPTPRRTLQIERVTLEKVPLLTGVSAGSMIAAATAAGVAPEPDGMDVVLTAARRTRELSKKSLLPTFDALTPGYSLIDAVEGTFREAIVKSLGGTLPSQSQQQNRDYDYTLESLYDIDPQLFQRRFPMGSLRIGLTDKRALLSSFPPPSPLSSLPTAYRYVDSYRNVEDVVAACMLSSYIPGVTGPLLGDNISDKLLEAFNIGGSEKDEEAGNDAMKRAGRQLREMTRLGLVKDGKTGLPSAQSETGIERSSQDEEDDSTQYWDGGIADVFPTFDDNTIIVSPISGMYSNPTICPSMQQPNEVENQSLDNSSVSYLLRSYVPSLPATFRHCPKSSLGLNMGNARAVKDMILSSDDEQLYQRFKEGYDDTTRFLNERGLTRVFRG</sequence>
<feature type="compositionally biased region" description="Acidic residues" evidence="1">
    <location>
        <begin position="199"/>
        <end position="208"/>
    </location>
</feature>
<proteinExistence type="predicted"/>
<feature type="region of interest" description="Disordered" evidence="1">
    <location>
        <begin position="1"/>
        <end position="59"/>
    </location>
</feature>
<evidence type="ECO:0000256" key="1">
    <source>
        <dbReference type="SAM" id="MobiDB-lite"/>
    </source>
</evidence>
<feature type="compositionally biased region" description="Polar residues" evidence="1">
    <location>
        <begin position="1"/>
        <end position="21"/>
    </location>
</feature>
<dbReference type="GO" id="GO:0055088">
    <property type="term" value="P:lipid homeostasis"/>
    <property type="evidence" value="ECO:0007669"/>
    <property type="project" value="TreeGrafter"/>
</dbReference>
<dbReference type="GO" id="GO:0019433">
    <property type="term" value="P:triglyceride catabolic process"/>
    <property type="evidence" value="ECO:0007669"/>
    <property type="project" value="TreeGrafter"/>
</dbReference>
<name>A0AAD8Y3J1_9STRA</name>
<organism evidence="2 3">
    <name type="scientific">Skeletonema marinoi</name>
    <dbReference type="NCBI Taxonomy" id="267567"/>
    <lineage>
        <taxon>Eukaryota</taxon>
        <taxon>Sar</taxon>
        <taxon>Stramenopiles</taxon>
        <taxon>Ochrophyta</taxon>
        <taxon>Bacillariophyta</taxon>
        <taxon>Coscinodiscophyceae</taxon>
        <taxon>Thalassiosirophycidae</taxon>
        <taxon>Thalassiosirales</taxon>
        <taxon>Skeletonemataceae</taxon>
        <taxon>Skeletonema</taxon>
        <taxon>Skeletonema marinoi-dohrnii complex</taxon>
    </lineage>
</organism>
<gene>
    <name evidence="2" type="ORF">QTG54_011129</name>
</gene>